<dbReference type="EMBL" id="MLJW01000010">
    <property type="protein sequence ID" value="OIR14864.1"/>
    <property type="molecule type" value="Genomic_DNA"/>
</dbReference>
<dbReference type="SUPFAM" id="SSF143120">
    <property type="entry name" value="YefM-like"/>
    <property type="match status" value="1"/>
</dbReference>
<dbReference type="AlphaFoldDB" id="A0A1J5TFB3"/>
<evidence type="ECO:0000256" key="1">
    <source>
        <dbReference type="ARBA" id="ARBA00009981"/>
    </source>
</evidence>
<sequence>MSKIDKMANIMKTPTAAIDPILSELPSVDASTVKNRFRSVAERAAESAVAICRYGRPEWVILPAEEFVRLEKSRRAPLDTLAGQFDGLVAKMQTAKSRKSVRALFGATPSDLGKAAVKAVKANVR</sequence>
<comment type="caution">
    <text evidence="2">The sequence shown here is derived from an EMBL/GenBank/DDBJ whole genome shotgun (WGS) entry which is preliminary data.</text>
</comment>
<dbReference type="Gene3D" id="3.40.1620.10">
    <property type="entry name" value="YefM-like domain"/>
    <property type="match status" value="1"/>
</dbReference>
<accession>A0A1J5TFB3</accession>
<reference evidence="2" key="1">
    <citation type="submission" date="2016-10" db="EMBL/GenBank/DDBJ databases">
        <title>Sequence of Gallionella enrichment culture.</title>
        <authorList>
            <person name="Poehlein A."/>
            <person name="Muehling M."/>
            <person name="Daniel R."/>
        </authorList>
    </citation>
    <scope>NUCLEOTIDE SEQUENCE</scope>
</reference>
<dbReference type="InterPro" id="IPR036165">
    <property type="entry name" value="YefM-like_sf"/>
</dbReference>
<comment type="similarity">
    <text evidence="1">Belongs to the phD/YefM antitoxin family.</text>
</comment>
<proteinExistence type="inferred from homology"/>
<gene>
    <name evidence="2" type="ORF">GALL_39800</name>
</gene>
<evidence type="ECO:0000313" key="2">
    <source>
        <dbReference type="EMBL" id="OIR14864.1"/>
    </source>
</evidence>
<organism evidence="2">
    <name type="scientific">mine drainage metagenome</name>
    <dbReference type="NCBI Taxonomy" id="410659"/>
    <lineage>
        <taxon>unclassified sequences</taxon>
        <taxon>metagenomes</taxon>
        <taxon>ecological metagenomes</taxon>
    </lineage>
</organism>
<name>A0A1J5TFB3_9ZZZZ</name>
<protein>
    <submittedName>
        <fullName evidence="2">Hypothetisches protein</fullName>
    </submittedName>
</protein>